<feature type="domain" description="Uroporphyrinogen decarboxylase (URO-D)" evidence="12">
    <location>
        <begin position="137"/>
        <end position="153"/>
    </location>
</feature>
<dbReference type="CDD" id="cd00717">
    <property type="entry name" value="URO-D"/>
    <property type="match status" value="1"/>
</dbReference>
<keyword evidence="6 8" id="KW-0456">Lyase</keyword>
<accession>A0A1I5MAH8</accession>
<dbReference type="UniPathway" id="UPA00251">
    <property type="reaction ID" value="UER00321"/>
</dbReference>
<sequence>MTDPLLVRAARGERTERPPVWLMRQAGRHLPEYRDLREQYSFREAIETPEVAEEITLQPYDRYGVDGVVMFSDILTCLEPLGFDYHIESGVGPVIENPVEGPDDVARRRGDVREELGFVADLLDRLSGSVADEDAVLGFAGGPFTLASYVVAGGPDRGRKEVRKFRARHPEAFLELMERFAGVVAEYLRMQADHGADAVQLFDTYAGVLPPADYAEYVLPLHREIVESVDLPTVEFVRNMGGRLESLEATGADVVALDWTVDMATARAELGGTPVQGNLDPSLLYADPETVRERTAGIIEAAGPEGHILNLGHGVNRDTPIEGVEAFVETAKNWEWE</sequence>
<dbReference type="AlphaFoldDB" id="A0A1I5MAH8"/>
<dbReference type="PANTHER" id="PTHR21091:SF169">
    <property type="entry name" value="UROPORPHYRINOGEN DECARBOXYLASE"/>
    <property type="match status" value="1"/>
</dbReference>
<dbReference type="PROSITE" id="PS00907">
    <property type="entry name" value="UROD_2"/>
    <property type="match status" value="1"/>
</dbReference>
<evidence type="ECO:0000313" key="13">
    <source>
        <dbReference type="EMBL" id="SFP06594.1"/>
    </source>
</evidence>
<evidence type="ECO:0000256" key="5">
    <source>
        <dbReference type="ARBA" id="ARBA00022793"/>
    </source>
</evidence>
<evidence type="ECO:0000256" key="2">
    <source>
        <dbReference type="ARBA" id="ARBA00009935"/>
    </source>
</evidence>
<evidence type="ECO:0000256" key="3">
    <source>
        <dbReference type="ARBA" id="ARBA00011738"/>
    </source>
</evidence>
<dbReference type="GO" id="GO:0006782">
    <property type="term" value="P:protoporphyrinogen IX biosynthetic process"/>
    <property type="evidence" value="ECO:0007669"/>
    <property type="project" value="UniProtKB-UniRule"/>
</dbReference>
<dbReference type="SUPFAM" id="SSF51726">
    <property type="entry name" value="UROD/MetE-like"/>
    <property type="match status" value="1"/>
</dbReference>
<feature type="binding site" evidence="8">
    <location>
        <position position="313"/>
    </location>
    <ligand>
        <name>substrate</name>
    </ligand>
</feature>
<dbReference type="EMBL" id="FOXI01000001">
    <property type="protein sequence ID" value="SFP06594.1"/>
    <property type="molecule type" value="Genomic_DNA"/>
</dbReference>
<comment type="caution">
    <text evidence="8">Lacks conserved residue(s) required for the propagation of feature annotation.</text>
</comment>
<dbReference type="EC" id="4.1.1.37" evidence="4 8"/>
<evidence type="ECO:0000259" key="11">
    <source>
        <dbReference type="PROSITE" id="PS00906"/>
    </source>
</evidence>
<dbReference type="FunFam" id="3.20.20.210:FF:000006">
    <property type="entry name" value="Uroporphyrinogen decarboxylase"/>
    <property type="match status" value="1"/>
</dbReference>
<feature type="binding site" evidence="8">
    <location>
        <position position="73"/>
    </location>
    <ligand>
        <name>substrate</name>
    </ligand>
</feature>
<dbReference type="Pfam" id="PF01208">
    <property type="entry name" value="URO-D"/>
    <property type="match status" value="1"/>
</dbReference>
<comment type="function">
    <text evidence="8">Catalyzes the decarboxylation of four acetate groups of uroporphyrinogen-III to yield coproporphyrinogen-III.</text>
</comment>
<keyword evidence="5 8" id="KW-0210">Decarboxylase</keyword>
<dbReference type="PANTHER" id="PTHR21091">
    <property type="entry name" value="METHYLTETRAHYDROFOLATE:HOMOCYSTEINE METHYLTRANSFERASE RELATED"/>
    <property type="match status" value="1"/>
</dbReference>
<feature type="binding site" evidence="8">
    <location>
        <position position="149"/>
    </location>
    <ligand>
        <name>substrate</name>
    </ligand>
</feature>
<comment type="subcellular location">
    <subcellularLocation>
        <location evidence="8">Cytoplasm</location>
    </subcellularLocation>
</comment>
<comment type="similarity">
    <text evidence="2 8 10">Belongs to the uroporphyrinogen decarboxylase family.</text>
</comment>
<dbReference type="OrthoDB" id="124836at2157"/>
<evidence type="ECO:0000256" key="8">
    <source>
        <dbReference type="HAMAP-Rule" id="MF_00218"/>
    </source>
</evidence>
<dbReference type="InterPro" id="IPR000257">
    <property type="entry name" value="Uroporphyrinogen_deCOase"/>
</dbReference>
<dbReference type="GO" id="GO:0004853">
    <property type="term" value="F:uroporphyrinogen decarboxylase activity"/>
    <property type="evidence" value="ECO:0007669"/>
    <property type="project" value="UniProtKB-UniRule"/>
</dbReference>
<comment type="catalytic activity">
    <reaction evidence="8 9">
        <text>uroporphyrinogen III + 4 H(+) = coproporphyrinogen III + 4 CO2</text>
        <dbReference type="Rhea" id="RHEA:19865"/>
        <dbReference type="ChEBI" id="CHEBI:15378"/>
        <dbReference type="ChEBI" id="CHEBI:16526"/>
        <dbReference type="ChEBI" id="CHEBI:57308"/>
        <dbReference type="ChEBI" id="CHEBI:57309"/>
        <dbReference type="EC" id="4.1.1.37"/>
    </reaction>
</comment>
<evidence type="ECO:0000259" key="12">
    <source>
        <dbReference type="PROSITE" id="PS00907"/>
    </source>
</evidence>
<feature type="binding site" evidence="8">
    <location>
        <begin position="24"/>
        <end position="28"/>
    </location>
    <ligand>
        <name>substrate</name>
    </ligand>
</feature>
<feature type="binding site" evidence="8">
    <location>
        <position position="204"/>
    </location>
    <ligand>
        <name>substrate</name>
    </ligand>
</feature>
<dbReference type="Gene3D" id="3.20.20.210">
    <property type="match status" value="1"/>
</dbReference>
<dbReference type="GO" id="GO:0005829">
    <property type="term" value="C:cytosol"/>
    <property type="evidence" value="ECO:0007669"/>
    <property type="project" value="TreeGrafter"/>
</dbReference>
<protein>
    <recommendedName>
        <fullName evidence="4 8">Uroporphyrinogen decarboxylase</fullName>
        <shortName evidence="8">UPD</shortName>
        <shortName evidence="8">URO-D</shortName>
        <ecNumber evidence="4 8">4.1.1.37</ecNumber>
    </recommendedName>
</protein>
<evidence type="ECO:0000256" key="6">
    <source>
        <dbReference type="ARBA" id="ARBA00023239"/>
    </source>
</evidence>
<dbReference type="PROSITE" id="PS00906">
    <property type="entry name" value="UROD_1"/>
    <property type="match status" value="1"/>
</dbReference>
<proteinExistence type="inferred from homology"/>
<reference evidence="14" key="1">
    <citation type="submission" date="2016-10" db="EMBL/GenBank/DDBJ databases">
        <authorList>
            <person name="Varghese N."/>
            <person name="Submissions S."/>
        </authorList>
    </citation>
    <scope>NUCLEOTIDE SEQUENCE [LARGE SCALE GENOMIC DNA]</scope>
    <source>
        <strain evidence="14">CGMCC 1.10329</strain>
    </source>
</reference>
<evidence type="ECO:0000256" key="4">
    <source>
        <dbReference type="ARBA" id="ARBA00012288"/>
    </source>
</evidence>
<feature type="domain" description="Uroporphyrinogen decarboxylase (URO-D)" evidence="11">
    <location>
        <begin position="19"/>
        <end position="28"/>
    </location>
</feature>
<dbReference type="RefSeq" id="WP_074874667.1">
    <property type="nucleotide sequence ID" value="NZ_FOXI01000001.1"/>
</dbReference>
<organism evidence="13 14">
    <name type="scientific">Halolamina pelagica</name>
    <dbReference type="NCBI Taxonomy" id="699431"/>
    <lineage>
        <taxon>Archaea</taxon>
        <taxon>Methanobacteriati</taxon>
        <taxon>Methanobacteriota</taxon>
        <taxon>Stenosarchaea group</taxon>
        <taxon>Halobacteria</taxon>
        <taxon>Halobacteriales</taxon>
        <taxon>Haloferacaceae</taxon>
    </lineage>
</organism>
<dbReference type="NCBIfam" id="TIGR01464">
    <property type="entry name" value="hemE"/>
    <property type="match status" value="1"/>
</dbReference>
<evidence type="ECO:0000256" key="9">
    <source>
        <dbReference type="RuleBase" id="RU000554"/>
    </source>
</evidence>
<dbReference type="InterPro" id="IPR038071">
    <property type="entry name" value="UROD/MetE-like_sf"/>
</dbReference>
<keyword evidence="8" id="KW-0963">Cytoplasm</keyword>
<name>A0A1I5MAH8_9EURY</name>
<dbReference type="InterPro" id="IPR006361">
    <property type="entry name" value="Uroporphyrinogen_deCO2ase_HemE"/>
</dbReference>
<evidence type="ECO:0000256" key="1">
    <source>
        <dbReference type="ARBA" id="ARBA00004804"/>
    </source>
</evidence>
<comment type="pathway">
    <text evidence="1 8 9">Porphyrin-containing compound metabolism; protoporphyrin-IX biosynthesis; coproporphyrinogen-III from 5-aminolevulinate: step 4/4.</text>
</comment>
<evidence type="ECO:0000256" key="7">
    <source>
        <dbReference type="ARBA" id="ARBA00023244"/>
    </source>
</evidence>
<dbReference type="Proteomes" id="UP000183769">
    <property type="component" value="Unassembled WGS sequence"/>
</dbReference>
<evidence type="ECO:0000313" key="14">
    <source>
        <dbReference type="Proteomes" id="UP000183769"/>
    </source>
</evidence>
<comment type="subunit">
    <text evidence="3 8">Homodimer.</text>
</comment>
<gene>
    <name evidence="8" type="primary">hemE</name>
    <name evidence="13" type="ORF">SAMN05216277_101184</name>
</gene>
<feature type="site" description="Transition state stabilizer" evidence="8">
    <location>
        <position position="73"/>
    </location>
</feature>
<keyword evidence="7 8" id="KW-0627">Porphyrin biosynthesis</keyword>
<evidence type="ECO:0000256" key="10">
    <source>
        <dbReference type="RuleBase" id="RU004169"/>
    </source>
</evidence>
<keyword evidence="14" id="KW-1185">Reference proteome</keyword>
<dbReference type="HAMAP" id="MF_00218">
    <property type="entry name" value="URO_D"/>
    <property type="match status" value="1"/>
</dbReference>